<dbReference type="OMA" id="MLQYSGM"/>
<evidence type="ECO:0000256" key="3">
    <source>
        <dbReference type="ARBA" id="ARBA00022989"/>
    </source>
</evidence>
<feature type="binding site" evidence="5">
    <location>
        <position position="264"/>
    </location>
    <ligand>
        <name>Zn(2+)</name>
        <dbReference type="ChEBI" id="CHEBI:29105"/>
    </ligand>
</feature>
<dbReference type="GO" id="GO:0038023">
    <property type="term" value="F:signaling receptor activity"/>
    <property type="evidence" value="ECO:0007669"/>
    <property type="project" value="TreeGrafter"/>
</dbReference>
<dbReference type="OrthoDB" id="5585746at2759"/>
<dbReference type="EMBL" id="MCGN01000011">
    <property type="protein sequence ID" value="ORY91231.1"/>
    <property type="molecule type" value="Genomic_DNA"/>
</dbReference>
<feature type="transmembrane region" description="Helical" evidence="6">
    <location>
        <begin position="252"/>
        <end position="275"/>
    </location>
</feature>
<feature type="transmembrane region" description="Helical" evidence="6">
    <location>
        <begin position="221"/>
        <end position="240"/>
    </location>
</feature>
<dbReference type="GO" id="GO:0006882">
    <property type="term" value="P:intracellular zinc ion homeostasis"/>
    <property type="evidence" value="ECO:0007669"/>
    <property type="project" value="TreeGrafter"/>
</dbReference>
<evidence type="ECO:0000256" key="1">
    <source>
        <dbReference type="ARBA" id="ARBA00004141"/>
    </source>
</evidence>
<protein>
    <submittedName>
        <fullName evidence="7">Hemolysin-III related-domain-containing protein</fullName>
    </submittedName>
</protein>
<feature type="binding site" evidence="5">
    <location>
        <position position="260"/>
    </location>
    <ligand>
        <name>Zn(2+)</name>
        <dbReference type="ChEBI" id="CHEBI:29105"/>
    </ligand>
</feature>
<comment type="subcellular location">
    <subcellularLocation>
        <location evidence="1">Membrane</location>
        <topology evidence="1">Multi-pass membrane protein</topology>
    </subcellularLocation>
</comment>
<feature type="transmembrane region" description="Helical" evidence="6">
    <location>
        <begin position="127"/>
        <end position="150"/>
    </location>
</feature>
<dbReference type="InterPro" id="IPR004254">
    <property type="entry name" value="AdipoR/HlyIII-related"/>
</dbReference>
<dbReference type="PANTHER" id="PTHR20855:SF97">
    <property type="entry name" value="ADIPOR-LIKE RECEPTOR IZH3-RELATED"/>
    <property type="match status" value="1"/>
</dbReference>
<reference evidence="7 8" key="1">
    <citation type="submission" date="2016-07" db="EMBL/GenBank/DDBJ databases">
        <title>Pervasive Adenine N6-methylation of Active Genes in Fungi.</title>
        <authorList>
            <consortium name="DOE Joint Genome Institute"/>
            <person name="Mondo S.J."/>
            <person name="Dannebaum R.O."/>
            <person name="Kuo R.C."/>
            <person name="Labutti K."/>
            <person name="Haridas S."/>
            <person name="Kuo A."/>
            <person name="Salamov A."/>
            <person name="Ahrendt S.R."/>
            <person name="Lipzen A."/>
            <person name="Sullivan W."/>
            <person name="Andreopoulos W.B."/>
            <person name="Clum A."/>
            <person name="Lindquist E."/>
            <person name="Daum C."/>
            <person name="Ramamoorthy G.K."/>
            <person name="Gryganskyi A."/>
            <person name="Culley D."/>
            <person name="Magnuson J.K."/>
            <person name="James T.Y."/>
            <person name="O'Malley M.A."/>
            <person name="Stajich J.E."/>
            <person name="Spatafora J.W."/>
            <person name="Visel A."/>
            <person name="Grigoriev I.V."/>
        </authorList>
    </citation>
    <scope>NUCLEOTIDE SEQUENCE [LARGE SCALE GENOMIC DNA]</scope>
    <source>
        <strain evidence="7 8">NRRL 2496</strain>
    </source>
</reference>
<accession>A0A1X2H2H7</accession>
<feature type="transmembrane region" description="Helical" evidence="6">
    <location>
        <begin position="162"/>
        <end position="182"/>
    </location>
</feature>
<dbReference type="GO" id="GO:0016020">
    <property type="term" value="C:membrane"/>
    <property type="evidence" value="ECO:0007669"/>
    <property type="project" value="UniProtKB-SubCell"/>
</dbReference>
<evidence type="ECO:0000256" key="5">
    <source>
        <dbReference type="PIRSR" id="PIRSR604254-1"/>
    </source>
</evidence>
<sequence length="294" mass="34518">MDDQVSETWDSAKAAMVGAERLLLYHELPKDWQENQYILSGYRYYEMHRDCLRSIFMLHNETLNIWSHLLGFFFFAGLSVYTFLHHFPDATTADSAIFLTFCIATLKCLFCSSFYHTYICHHKIKGFAATLDYIGISFLIAASVLVTEYYGFYCRDTIRNRYMVFTAFVSSFGVITPFFKFWDTREFRPFRIAIFLALAFSSVVPVLHLVKLHGFWKTWDFLFPAMISVCQYLLGVLFYANRFPEKAFPGRFDFAGMTSHAIWHVFVCFGIYYHYMASLHFFRHRISYGCNLSA</sequence>
<feature type="transmembrane region" description="Helical" evidence="6">
    <location>
        <begin position="96"/>
        <end position="115"/>
    </location>
</feature>
<name>A0A1X2H2H7_SYNRA</name>
<dbReference type="GO" id="GO:0046872">
    <property type="term" value="F:metal ion binding"/>
    <property type="evidence" value="ECO:0007669"/>
    <property type="project" value="UniProtKB-KW"/>
</dbReference>
<feature type="transmembrane region" description="Helical" evidence="6">
    <location>
        <begin position="189"/>
        <end position="209"/>
    </location>
</feature>
<keyword evidence="4 6" id="KW-0472">Membrane</keyword>
<evidence type="ECO:0000256" key="4">
    <source>
        <dbReference type="ARBA" id="ARBA00023136"/>
    </source>
</evidence>
<evidence type="ECO:0000256" key="2">
    <source>
        <dbReference type="ARBA" id="ARBA00022692"/>
    </source>
</evidence>
<keyword evidence="2 6" id="KW-0812">Transmembrane</keyword>
<feature type="binding site" evidence="5">
    <location>
        <position position="116"/>
    </location>
    <ligand>
        <name>Zn(2+)</name>
        <dbReference type="ChEBI" id="CHEBI:29105"/>
    </ligand>
</feature>
<dbReference type="Proteomes" id="UP000242180">
    <property type="component" value="Unassembled WGS sequence"/>
</dbReference>
<dbReference type="InParanoid" id="A0A1X2H2H7"/>
<dbReference type="STRING" id="13706.A0A1X2H2H7"/>
<proteinExistence type="predicted"/>
<organism evidence="7 8">
    <name type="scientific">Syncephalastrum racemosum</name>
    <name type="common">Filamentous fungus</name>
    <dbReference type="NCBI Taxonomy" id="13706"/>
    <lineage>
        <taxon>Eukaryota</taxon>
        <taxon>Fungi</taxon>
        <taxon>Fungi incertae sedis</taxon>
        <taxon>Mucoromycota</taxon>
        <taxon>Mucoromycotina</taxon>
        <taxon>Mucoromycetes</taxon>
        <taxon>Mucorales</taxon>
        <taxon>Syncephalastraceae</taxon>
        <taxon>Syncephalastrum</taxon>
    </lineage>
</organism>
<comment type="caution">
    <text evidence="7">The sequence shown here is derived from an EMBL/GenBank/DDBJ whole genome shotgun (WGS) entry which is preliminary data.</text>
</comment>
<keyword evidence="5" id="KW-0479">Metal-binding</keyword>
<evidence type="ECO:0000256" key="6">
    <source>
        <dbReference type="SAM" id="Phobius"/>
    </source>
</evidence>
<evidence type="ECO:0000313" key="8">
    <source>
        <dbReference type="Proteomes" id="UP000242180"/>
    </source>
</evidence>
<gene>
    <name evidence="7" type="ORF">BCR43DRAFT_532849</name>
</gene>
<keyword evidence="3 6" id="KW-1133">Transmembrane helix</keyword>
<dbReference type="AlphaFoldDB" id="A0A1X2H2H7"/>
<dbReference type="Pfam" id="PF03006">
    <property type="entry name" value="HlyIII"/>
    <property type="match status" value="1"/>
</dbReference>
<evidence type="ECO:0000313" key="7">
    <source>
        <dbReference type="EMBL" id="ORY91231.1"/>
    </source>
</evidence>
<dbReference type="PANTHER" id="PTHR20855">
    <property type="entry name" value="ADIPOR/PROGESTIN RECEPTOR-RELATED"/>
    <property type="match status" value="1"/>
</dbReference>
<keyword evidence="5" id="KW-0862">Zinc</keyword>
<feature type="transmembrane region" description="Helical" evidence="6">
    <location>
        <begin position="63"/>
        <end position="84"/>
    </location>
</feature>
<keyword evidence="8" id="KW-1185">Reference proteome</keyword>